<evidence type="ECO:0000259" key="8">
    <source>
        <dbReference type="PROSITE" id="PS50192"/>
    </source>
</evidence>
<dbReference type="GO" id="GO:0006935">
    <property type="term" value="P:chemotaxis"/>
    <property type="evidence" value="ECO:0007669"/>
    <property type="project" value="InterPro"/>
</dbReference>
<evidence type="ECO:0000259" key="7">
    <source>
        <dbReference type="PROSITE" id="PS50111"/>
    </source>
</evidence>
<reference evidence="10 11" key="1">
    <citation type="submission" date="2019-03" db="EMBL/GenBank/DDBJ databases">
        <authorList>
            <person name="Nijsse B."/>
        </authorList>
    </citation>
    <scope>NUCLEOTIDE SEQUENCE [LARGE SCALE GENOMIC DNA]</scope>
    <source>
        <strain evidence="10">Desulfoluna butyratoxydans MSL71</strain>
    </source>
</reference>
<dbReference type="PROSITE" id="PS50192">
    <property type="entry name" value="T_SNARE"/>
    <property type="match status" value="1"/>
</dbReference>
<evidence type="ECO:0000256" key="5">
    <source>
        <dbReference type="PROSITE-ProRule" id="PRU00284"/>
    </source>
</evidence>
<dbReference type="Gene3D" id="1.10.8.500">
    <property type="entry name" value="HAMP domain in histidine kinase"/>
    <property type="match status" value="1"/>
</dbReference>
<dbReference type="Proteomes" id="UP000507962">
    <property type="component" value="Unassembled WGS sequence"/>
</dbReference>
<feature type="transmembrane region" description="Helical" evidence="6">
    <location>
        <begin position="320"/>
        <end position="347"/>
    </location>
</feature>
<dbReference type="SMART" id="SM00283">
    <property type="entry name" value="MA"/>
    <property type="match status" value="1"/>
</dbReference>
<dbReference type="PRINTS" id="PR00260">
    <property type="entry name" value="CHEMTRNSDUCR"/>
</dbReference>
<dbReference type="Pfam" id="PF00015">
    <property type="entry name" value="MCPsignal"/>
    <property type="match status" value="1"/>
</dbReference>
<feature type="domain" description="HAMP" evidence="9">
    <location>
        <begin position="344"/>
        <end position="398"/>
    </location>
</feature>
<accession>A0A4U8YH57</accession>
<organism evidence="10 11">
    <name type="scientific">Desulfoluna butyratoxydans</name>
    <dbReference type="NCBI Taxonomy" id="231438"/>
    <lineage>
        <taxon>Bacteria</taxon>
        <taxon>Pseudomonadati</taxon>
        <taxon>Thermodesulfobacteriota</taxon>
        <taxon>Desulfobacteria</taxon>
        <taxon>Desulfobacterales</taxon>
        <taxon>Desulfolunaceae</taxon>
        <taxon>Desulfoluna</taxon>
    </lineage>
</organism>
<dbReference type="AlphaFoldDB" id="A0A4U8YH57"/>
<keyword evidence="6" id="KW-1133">Transmembrane helix</keyword>
<dbReference type="Pfam" id="PF00672">
    <property type="entry name" value="HAMP"/>
    <property type="match status" value="1"/>
</dbReference>
<name>A0A4U8YH57_9BACT</name>
<dbReference type="Gene3D" id="3.30.450.20">
    <property type="entry name" value="PAS domain"/>
    <property type="match status" value="2"/>
</dbReference>
<evidence type="ECO:0000313" key="11">
    <source>
        <dbReference type="Proteomes" id="UP000507962"/>
    </source>
</evidence>
<keyword evidence="2" id="KW-1003">Cell membrane</keyword>
<sequence>MLKRMKLRGKIVFLISLTAFITFSVSIAVMTTKTHRMAKEDAQAKGTEMAYRYANEVKVILEEPMEGSKALAYAFMGMKKAGNIPDREVLTNLLKGLVEHDANLESLWACFEPDALDGRDAEYAGSDHHDNTGRYIPYIFRTGGALTVDQLRDYMIPETNNYYVIPQRTGKVYVTPPTVYHIGETGMDVVLTSMVTPIKHGGKTIGVVGLDIELKALSDLVSAITPYGTGSAAIVANNGTFAAHPDKERIGKAMGEGGQWRSAMEAVKAGKPYTFTDHSEALGTDTRQILVPIEVGTTGSPWSFLVTLPMDKVMANAQSILLTNITIGLVSFLIFAAVAWAIANSLVARIKENALMMNDIAEGEGDLTKLLQVRSTDEIGELSSGFNRFMEKLQVLIRDVAAGVASVSDASTGLLSMSEELAQSAGTTSSRTTQVDRATQDMTERLASVAAAIEQASANIAMVATATEEMSATIGEIAKNTETARGISATALERTHGTSREMEALQSAAEEIGKVTETITDISEQTNLLALNATIEAARAGEAGKGFAVVAHEIKELASQTAEATLGIKSIVESVQSTATASTTGMQEITTVIGEVNDIVSTIAGAVEEQSAATSEIAENVNQASQGIAEVNENAAGITTMAGDIGTAVVDVNNGAEGVTHIGESLQASAGDMRAMADQLGSLVGRFKVD</sequence>
<gene>
    <name evidence="10" type="ORF">MSL71_1380</name>
</gene>
<evidence type="ECO:0000313" key="10">
    <source>
        <dbReference type="EMBL" id="VFQ42517.1"/>
    </source>
</evidence>
<dbReference type="PANTHER" id="PTHR32089:SF112">
    <property type="entry name" value="LYSOZYME-LIKE PROTEIN-RELATED"/>
    <property type="match status" value="1"/>
</dbReference>
<keyword evidence="11" id="KW-1185">Reference proteome</keyword>
<dbReference type="CDD" id="cd06225">
    <property type="entry name" value="HAMP"/>
    <property type="match status" value="1"/>
</dbReference>
<dbReference type="CDD" id="cd12913">
    <property type="entry name" value="PDC1_MCP_like"/>
    <property type="match status" value="1"/>
</dbReference>
<feature type="domain" description="Methyl-accepting transducer" evidence="7">
    <location>
        <begin position="417"/>
        <end position="653"/>
    </location>
</feature>
<dbReference type="GO" id="GO:0007165">
    <property type="term" value="P:signal transduction"/>
    <property type="evidence" value="ECO:0007669"/>
    <property type="project" value="UniProtKB-KW"/>
</dbReference>
<keyword evidence="6" id="KW-0472">Membrane</keyword>
<protein>
    <submittedName>
        <fullName evidence="10">Double cache domain 1</fullName>
    </submittedName>
</protein>
<dbReference type="InterPro" id="IPR004090">
    <property type="entry name" value="Chemotax_Me-accpt_rcpt"/>
</dbReference>
<dbReference type="PROSITE" id="PS50885">
    <property type="entry name" value="HAMP"/>
    <property type="match status" value="1"/>
</dbReference>
<comment type="subcellular location">
    <subcellularLocation>
        <location evidence="1">Cell inner membrane</location>
        <topology evidence="1">Multi-pass membrane protein</topology>
    </subcellularLocation>
</comment>
<dbReference type="SMART" id="SM00304">
    <property type="entry name" value="HAMP"/>
    <property type="match status" value="1"/>
</dbReference>
<evidence type="ECO:0000256" key="4">
    <source>
        <dbReference type="ARBA" id="ARBA00029447"/>
    </source>
</evidence>
<dbReference type="PROSITE" id="PS50111">
    <property type="entry name" value="CHEMOTAXIS_TRANSDUC_2"/>
    <property type="match status" value="1"/>
</dbReference>
<proteinExistence type="inferred from homology"/>
<keyword evidence="3 5" id="KW-0807">Transducer</keyword>
<evidence type="ECO:0000256" key="2">
    <source>
        <dbReference type="ARBA" id="ARBA00022519"/>
    </source>
</evidence>
<evidence type="ECO:0000256" key="3">
    <source>
        <dbReference type="ARBA" id="ARBA00023224"/>
    </source>
</evidence>
<dbReference type="InterPro" id="IPR000727">
    <property type="entry name" value="T_SNARE_dom"/>
</dbReference>
<evidence type="ECO:0000256" key="1">
    <source>
        <dbReference type="ARBA" id="ARBA00004429"/>
    </source>
</evidence>
<dbReference type="EMBL" id="CAADHO010000001">
    <property type="protein sequence ID" value="VFQ42517.1"/>
    <property type="molecule type" value="Genomic_DNA"/>
</dbReference>
<dbReference type="Pfam" id="PF22673">
    <property type="entry name" value="MCP-like_PDC_1"/>
    <property type="match status" value="1"/>
</dbReference>
<evidence type="ECO:0000256" key="6">
    <source>
        <dbReference type="SAM" id="Phobius"/>
    </source>
</evidence>
<dbReference type="PANTHER" id="PTHR32089">
    <property type="entry name" value="METHYL-ACCEPTING CHEMOTAXIS PROTEIN MCPB"/>
    <property type="match status" value="1"/>
</dbReference>
<dbReference type="Gene3D" id="1.10.287.950">
    <property type="entry name" value="Methyl-accepting chemotaxis protein"/>
    <property type="match status" value="1"/>
</dbReference>
<feature type="domain" description="T-SNARE coiled-coil homology" evidence="8">
    <location>
        <begin position="576"/>
        <end position="638"/>
    </location>
</feature>
<comment type="similarity">
    <text evidence="4">Belongs to the methyl-accepting chemotaxis (MCP) protein family.</text>
</comment>
<keyword evidence="2" id="KW-0997">Cell inner membrane</keyword>
<evidence type="ECO:0000259" key="9">
    <source>
        <dbReference type="PROSITE" id="PS50885"/>
    </source>
</evidence>
<dbReference type="SUPFAM" id="SSF58104">
    <property type="entry name" value="Methyl-accepting chemotaxis protein (MCP) signaling domain"/>
    <property type="match status" value="1"/>
</dbReference>
<dbReference type="GO" id="GO:0005886">
    <property type="term" value="C:plasma membrane"/>
    <property type="evidence" value="ECO:0007669"/>
    <property type="project" value="UniProtKB-SubCell"/>
</dbReference>
<keyword evidence="6" id="KW-0812">Transmembrane</keyword>
<dbReference type="GO" id="GO:0004888">
    <property type="term" value="F:transmembrane signaling receptor activity"/>
    <property type="evidence" value="ECO:0007669"/>
    <property type="project" value="InterPro"/>
</dbReference>
<dbReference type="InterPro" id="IPR004089">
    <property type="entry name" value="MCPsignal_dom"/>
</dbReference>
<dbReference type="InterPro" id="IPR003660">
    <property type="entry name" value="HAMP_dom"/>
</dbReference>
<dbReference type="CDD" id="cd12912">
    <property type="entry name" value="PDC2_MCP_like"/>
    <property type="match status" value="1"/>
</dbReference>
<dbReference type="CDD" id="cd11386">
    <property type="entry name" value="MCP_signal"/>
    <property type="match status" value="1"/>
</dbReference>